<accession>A0ACC2T6Z2</accession>
<reference evidence="1" key="1">
    <citation type="submission" date="2022-04" db="EMBL/GenBank/DDBJ databases">
        <title>Genome of the entomopathogenic fungus Entomophthora muscae.</title>
        <authorList>
            <person name="Elya C."/>
            <person name="Lovett B.R."/>
            <person name="Lee E."/>
            <person name="Macias A.M."/>
            <person name="Hajek A.E."/>
            <person name="De Bivort B.L."/>
            <person name="Kasson M.T."/>
            <person name="De Fine Licht H.H."/>
            <person name="Stajich J.E."/>
        </authorList>
    </citation>
    <scope>NUCLEOTIDE SEQUENCE</scope>
    <source>
        <strain evidence="1">Berkeley</strain>
    </source>
</reference>
<proteinExistence type="predicted"/>
<dbReference type="EMBL" id="QTSX02003579">
    <property type="protein sequence ID" value="KAJ9070319.1"/>
    <property type="molecule type" value="Genomic_DNA"/>
</dbReference>
<keyword evidence="2" id="KW-1185">Reference proteome</keyword>
<gene>
    <name evidence="1" type="ORF">DSO57_1009165</name>
</gene>
<evidence type="ECO:0000313" key="1">
    <source>
        <dbReference type="EMBL" id="KAJ9070319.1"/>
    </source>
</evidence>
<organism evidence="1 2">
    <name type="scientific">Entomophthora muscae</name>
    <dbReference type="NCBI Taxonomy" id="34485"/>
    <lineage>
        <taxon>Eukaryota</taxon>
        <taxon>Fungi</taxon>
        <taxon>Fungi incertae sedis</taxon>
        <taxon>Zoopagomycota</taxon>
        <taxon>Entomophthoromycotina</taxon>
        <taxon>Entomophthoromycetes</taxon>
        <taxon>Entomophthorales</taxon>
        <taxon>Entomophthoraceae</taxon>
        <taxon>Entomophthora</taxon>
    </lineage>
</organism>
<sequence>MLRLRYQRPNGMLSLIDNVVIFQGDNGTHSSIVLKTEAERRLIYRTKFGIPLHPQDIEHLPAHIAKGFTDIPQFLRPHF</sequence>
<evidence type="ECO:0000313" key="2">
    <source>
        <dbReference type="Proteomes" id="UP001165960"/>
    </source>
</evidence>
<protein>
    <submittedName>
        <fullName evidence="1">Uncharacterized protein</fullName>
    </submittedName>
</protein>
<dbReference type="Proteomes" id="UP001165960">
    <property type="component" value="Unassembled WGS sequence"/>
</dbReference>
<name>A0ACC2T6Z2_9FUNG</name>
<comment type="caution">
    <text evidence="1">The sequence shown here is derived from an EMBL/GenBank/DDBJ whole genome shotgun (WGS) entry which is preliminary data.</text>
</comment>